<dbReference type="EMBL" id="JARJCW010000105">
    <property type="protein sequence ID" value="KAJ7193694.1"/>
    <property type="molecule type" value="Genomic_DNA"/>
</dbReference>
<evidence type="ECO:0000313" key="2">
    <source>
        <dbReference type="Proteomes" id="UP001219525"/>
    </source>
</evidence>
<keyword evidence="2" id="KW-1185">Reference proteome</keyword>
<gene>
    <name evidence="1" type="ORF">GGX14DRAFT_405259</name>
</gene>
<dbReference type="Proteomes" id="UP001219525">
    <property type="component" value="Unassembled WGS sequence"/>
</dbReference>
<dbReference type="AlphaFoldDB" id="A0AAD6USP2"/>
<reference evidence="1" key="1">
    <citation type="submission" date="2023-03" db="EMBL/GenBank/DDBJ databases">
        <title>Massive genome expansion in bonnet fungi (Mycena s.s.) driven by repeated elements and novel gene families across ecological guilds.</title>
        <authorList>
            <consortium name="Lawrence Berkeley National Laboratory"/>
            <person name="Harder C.B."/>
            <person name="Miyauchi S."/>
            <person name="Viragh M."/>
            <person name="Kuo A."/>
            <person name="Thoen E."/>
            <person name="Andreopoulos B."/>
            <person name="Lu D."/>
            <person name="Skrede I."/>
            <person name="Drula E."/>
            <person name="Henrissat B."/>
            <person name="Morin E."/>
            <person name="Kohler A."/>
            <person name="Barry K."/>
            <person name="LaButti K."/>
            <person name="Morin E."/>
            <person name="Salamov A."/>
            <person name="Lipzen A."/>
            <person name="Mereny Z."/>
            <person name="Hegedus B."/>
            <person name="Baldrian P."/>
            <person name="Stursova M."/>
            <person name="Weitz H."/>
            <person name="Taylor A."/>
            <person name="Grigoriev I.V."/>
            <person name="Nagy L.G."/>
            <person name="Martin F."/>
            <person name="Kauserud H."/>
        </authorList>
    </citation>
    <scope>NUCLEOTIDE SEQUENCE</scope>
    <source>
        <strain evidence="1">9144</strain>
    </source>
</reference>
<comment type="caution">
    <text evidence="1">The sequence shown here is derived from an EMBL/GenBank/DDBJ whole genome shotgun (WGS) entry which is preliminary data.</text>
</comment>
<organism evidence="1 2">
    <name type="scientific">Mycena pura</name>
    <dbReference type="NCBI Taxonomy" id="153505"/>
    <lineage>
        <taxon>Eukaryota</taxon>
        <taxon>Fungi</taxon>
        <taxon>Dikarya</taxon>
        <taxon>Basidiomycota</taxon>
        <taxon>Agaricomycotina</taxon>
        <taxon>Agaricomycetes</taxon>
        <taxon>Agaricomycetidae</taxon>
        <taxon>Agaricales</taxon>
        <taxon>Marasmiineae</taxon>
        <taxon>Mycenaceae</taxon>
        <taxon>Mycena</taxon>
    </lineage>
</organism>
<protein>
    <submittedName>
        <fullName evidence="1">Uncharacterized protein</fullName>
    </submittedName>
</protein>
<name>A0AAD6USP2_9AGAR</name>
<evidence type="ECO:0000313" key="1">
    <source>
        <dbReference type="EMBL" id="KAJ7193694.1"/>
    </source>
</evidence>
<accession>A0AAD6USP2</accession>
<proteinExistence type="predicted"/>
<sequence length="112" mass="12090">MSRFLFGTWHLIEPGMYQGPGWGAWDIPAPEGGTEGGLVNNTAVIIIGARDGRERGAVGRDGARVHEGCIWTLSMVSFAQCTETSQELPYLTRIGNLTTLQTGLVLLALIFV</sequence>